<keyword evidence="3" id="KW-0378">Hydrolase</keyword>
<dbReference type="OrthoDB" id="412286at2759"/>
<dbReference type="PANTHER" id="PTHR12378:SF10">
    <property type="entry name" value="OS04G0548000 PROTEIN"/>
    <property type="match status" value="1"/>
</dbReference>
<dbReference type="AlphaFoldDB" id="A0A9Q0GF12"/>
<comment type="similarity">
    <text evidence="1">Belongs to the DeSI family.</text>
</comment>
<keyword evidence="2" id="KW-0645">Protease</keyword>
<dbReference type="PROSITE" id="PS51858">
    <property type="entry name" value="PPPDE"/>
    <property type="match status" value="1"/>
</dbReference>
<dbReference type="Proteomes" id="UP001141552">
    <property type="component" value="Unassembled WGS sequence"/>
</dbReference>
<accession>A0A9Q0GF12</accession>
<protein>
    <recommendedName>
        <fullName evidence="4">PPPDE domain-containing protein</fullName>
    </recommendedName>
</protein>
<organism evidence="5 6">
    <name type="scientific">Turnera subulata</name>
    <dbReference type="NCBI Taxonomy" id="218843"/>
    <lineage>
        <taxon>Eukaryota</taxon>
        <taxon>Viridiplantae</taxon>
        <taxon>Streptophyta</taxon>
        <taxon>Embryophyta</taxon>
        <taxon>Tracheophyta</taxon>
        <taxon>Spermatophyta</taxon>
        <taxon>Magnoliopsida</taxon>
        <taxon>eudicotyledons</taxon>
        <taxon>Gunneridae</taxon>
        <taxon>Pentapetalae</taxon>
        <taxon>rosids</taxon>
        <taxon>fabids</taxon>
        <taxon>Malpighiales</taxon>
        <taxon>Passifloraceae</taxon>
        <taxon>Turnera</taxon>
    </lineage>
</organism>
<dbReference type="GO" id="GO:0016579">
    <property type="term" value="P:protein deubiquitination"/>
    <property type="evidence" value="ECO:0007669"/>
    <property type="project" value="TreeGrafter"/>
</dbReference>
<feature type="domain" description="PPPDE" evidence="4">
    <location>
        <begin position="1"/>
        <end position="83"/>
    </location>
</feature>
<evidence type="ECO:0000313" key="6">
    <source>
        <dbReference type="Proteomes" id="UP001141552"/>
    </source>
</evidence>
<dbReference type="InterPro" id="IPR042266">
    <property type="entry name" value="PPPDE_sf"/>
</dbReference>
<dbReference type="GO" id="GO:0006508">
    <property type="term" value="P:proteolysis"/>
    <property type="evidence" value="ECO:0007669"/>
    <property type="project" value="UniProtKB-KW"/>
</dbReference>
<evidence type="ECO:0000313" key="5">
    <source>
        <dbReference type="EMBL" id="KAJ4848652.1"/>
    </source>
</evidence>
<dbReference type="EMBL" id="JAKUCV010000850">
    <property type="protein sequence ID" value="KAJ4848652.1"/>
    <property type="molecule type" value="Genomic_DNA"/>
</dbReference>
<dbReference type="InterPro" id="IPR008580">
    <property type="entry name" value="PPPDE_dom"/>
</dbReference>
<gene>
    <name evidence="5" type="ORF">Tsubulata_023503</name>
</gene>
<sequence length="118" mass="13640">MRSSTSEEKEQSREGNNCVMLYLNVYDLTPISAKYHGDTYHLIAKNCNHFTNEVCQELTGKPIPGWVLSVIVYSQKAFRYRQLDIFPIILSILMTTDQNLSYLLYQSGVTKRVRIIIC</sequence>
<dbReference type="Pfam" id="PF05903">
    <property type="entry name" value="Peptidase_C97"/>
    <property type="match status" value="1"/>
</dbReference>
<dbReference type="Gene3D" id="3.90.1720.30">
    <property type="entry name" value="PPPDE domains"/>
    <property type="match status" value="1"/>
</dbReference>
<reference evidence="5" key="1">
    <citation type="submission" date="2022-02" db="EMBL/GenBank/DDBJ databases">
        <authorList>
            <person name="Henning P.M."/>
            <person name="McCubbin A.G."/>
            <person name="Shore J.S."/>
        </authorList>
    </citation>
    <scope>NUCLEOTIDE SEQUENCE</scope>
    <source>
        <strain evidence="5">F60SS</strain>
        <tissue evidence="5">Leaves</tissue>
    </source>
</reference>
<evidence type="ECO:0000256" key="1">
    <source>
        <dbReference type="ARBA" id="ARBA00008140"/>
    </source>
</evidence>
<keyword evidence="6" id="KW-1185">Reference proteome</keyword>
<dbReference type="GO" id="GO:0101005">
    <property type="term" value="F:deubiquitinase activity"/>
    <property type="evidence" value="ECO:0007669"/>
    <property type="project" value="TreeGrafter"/>
</dbReference>
<proteinExistence type="inferred from homology"/>
<evidence type="ECO:0000259" key="4">
    <source>
        <dbReference type="PROSITE" id="PS51858"/>
    </source>
</evidence>
<comment type="caution">
    <text evidence="5">The sequence shown here is derived from an EMBL/GenBank/DDBJ whole genome shotgun (WGS) entry which is preliminary data.</text>
</comment>
<dbReference type="PANTHER" id="PTHR12378">
    <property type="entry name" value="DESUMOYLATING ISOPEPTIDASE"/>
    <property type="match status" value="1"/>
</dbReference>
<name>A0A9Q0GF12_9ROSI</name>
<evidence type="ECO:0000256" key="3">
    <source>
        <dbReference type="ARBA" id="ARBA00022801"/>
    </source>
</evidence>
<evidence type="ECO:0000256" key="2">
    <source>
        <dbReference type="ARBA" id="ARBA00022670"/>
    </source>
</evidence>
<reference evidence="5" key="2">
    <citation type="journal article" date="2023" name="Plants (Basel)">
        <title>Annotation of the Turnera subulata (Passifloraceae) Draft Genome Reveals the S-Locus Evolved after the Divergence of Turneroideae from Passifloroideae in a Stepwise Manner.</title>
        <authorList>
            <person name="Henning P.M."/>
            <person name="Roalson E.H."/>
            <person name="Mir W."/>
            <person name="McCubbin A.G."/>
            <person name="Shore J.S."/>
        </authorList>
    </citation>
    <scope>NUCLEOTIDE SEQUENCE</scope>
    <source>
        <strain evidence="5">F60SS</strain>
    </source>
</reference>